<comment type="caution">
    <text evidence="1">The sequence shown here is derived from an EMBL/GenBank/DDBJ whole genome shotgun (WGS) entry which is preliminary data.</text>
</comment>
<dbReference type="Proteomes" id="UP000838756">
    <property type="component" value="Unassembled WGS sequence"/>
</dbReference>
<gene>
    <name evidence="1" type="primary">jg24601</name>
    <name evidence="1" type="ORF">PAEG_LOCUS7549</name>
</gene>
<keyword evidence="2" id="KW-1185">Reference proteome</keyword>
<evidence type="ECO:0000313" key="1">
    <source>
        <dbReference type="EMBL" id="CAH2226890.1"/>
    </source>
</evidence>
<organism evidence="1 2">
    <name type="scientific">Pararge aegeria aegeria</name>
    <dbReference type="NCBI Taxonomy" id="348720"/>
    <lineage>
        <taxon>Eukaryota</taxon>
        <taxon>Metazoa</taxon>
        <taxon>Ecdysozoa</taxon>
        <taxon>Arthropoda</taxon>
        <taxon>Hexapoda</taxon>
        <taxon>Insecta</taxon>
        <taxon>Pterygota</taxon>
        <taxon>Neoptera</taxon>
        <taxon>Endopterygota</taxon>
        <taxon>Lepidoptera</taxon>
        <taxon>Glossata</taxon>
        <taxon>Ditrysia</taxon>
        <taxon>Papilionoidea</taxon>
        <taxon>Nymphalidae</taxon>
        <taxon>Satyrinae</taxon>
        <taxon>Satyrini</taxon>
        <taxon>Parargina</taxon>
        <taxon>Pararge</taxon>
    </lineage>
</organism>
<name>A0A8S4QWX2_9NEOP</name>
<dbReference type="AlphaFoldDB" id="A0A8S4QWX2"/>
<protein>
    <submittedName>
        <fullName evidence="1">Jg24601 protein</fullName>
    </submittedName>
</protein>
<accession>A0A8S4QWX2</accession>
<sequence>LPGAAVTSVALSWEFPSFISGRKNLDIYNFKIDWRPDTSTTAGYKNYNSKAPAEIDPEKMYPKQQGVYY</sequence>
<reference evidence="1" key="1">
    <citation type="submission" date="2022-03" db="EMBL/GenBank/DDBJ databases">
        <authorList>
            <person name="Lindestad O."/>
        </authorList>
    </citation>
    <scope>NUCLEOTIDE SEQUENCE</scope>
</reference>
<dbReference type="EMBL" id="CAKXAJ010022217">
    <property type="protein sequence ID" value="CAH2226890.1"/>
    <property type="molecule type" value="Genomic_DNA"/>
</dbReference>
<proteinExistence type="predicted"/>
<feature type="non-terminal residue" evidence="1">
    <location>
        <position position="1"/>
    </location>
</feature>
<evidence type="ECO:0000313" key="2">
    <source>
        <dbReference type="Proteomes" id="UP000838756"/>
    </source>
</evidence>